<keyword evidence="5" id="KW-0963">Cytoplasm</keyword>
<dbReference type="KEGG" id="fro:AALO17_21560"/>
<dbReference type="Gene3D" id="3.30.70.1660">
    <property type="match status" value="1"/>
</dbReference>
<evidence type="ECO:0000313" key="9">
    <source>
        <dbReference type="EMBL" id="AMK55290.1"/>
    </source>
</evidence>
<evidence type="ECO:0000313" key="10">
    <source>
        <dbReference type="Proteomes" id="UP000069771"/>
    </source>
</evidence>
<dbReference type="PANTHER" id="PTHR43116">
    <property type="entry name" value="PEPTIDE CHAIN RELEASE FACTOR 2"/>
    <property type="match status" value="1"/>
</dbReference>
<feature type="domain" description="Prokaryotic-type class I peptide chain release factors" evidence="8">
    <location>
        <begin position="244"/>
        <end position="260"/>
    </location>
</feature>
<proteinExistence type="inferred from homology"/>
<comment type="function">
    <text evidence="1 5">Peptide chain release factor 2 directs the termination of translation in response to the peptide chain termination codons UGA and UAA.</text>
</comment>
<dbReference type="InterPro" id="IPR004374">
    <property type="entry name" value="PrfB"/>
</dbReference>
<dbReference type="GO" id="GO:0005737">
    <property type="term" value="C:cytoplasm"/>
    <property type="evidence" value="ECO:0007669"/>
    <property type="project" value="UniProtKB-SubCell"/>
</dbReference>
<evidence type="ECO:0000256" key="7">
    <source>
        <dbReference type="SAM" id="Coils"/>
    </source>
</evidence>
<dbReference type="Pfam" id="PF00472">
    <property type="entry name" value="RF-1"/>
    <property type="match status" value="1"/>
</dbReference>
<dbReference type="HAMAP" id="MF_00094">
    <property type="entry name" value="Rel_fac_2"/>
    <property type="match status" value="1"/>
</dbReference>
<evidence type="ECO:0000256" key="4">
    <source>
        <dbReference type="ARBA" id="ARBA00022917"/>
    </source>
</evidence>
<dbReference type="SMART" id="SM00937">
    <property type="entry name" value="PCRF"/>
    <property type="match status" value="1"/>
</dbReference>
<comment type="PTM">
    <text evidence="5">Methylated by PrmC. Methylation increases the termination efficiency of RF2.</text>
</comment>
<dbReference type="STRING" id="1702221.AALO17_21560"/>
<sequence length="366" mass="41388">MELYELRQNLAADQEKLTALGESLDLPAKEEEIRCLDDATMEPDFWSDQKKAQGVIRKRNGLKDIVDSYESLKEQYDGLAETAAVLKDDFDEELMEMAEEEYAGASKGMEEFEIKVLLSHEYDSSNAILELHPGAGGTESCDWAGMLYRMYTRYAERKGYKVTVLDYQPGEEAGIKSVTMLVEGDKAYGYLKGEKGVHRLVRISPFDAGARRHTSFASLDVMPQFNDEIEIEIKPEDLIVETKRASGAGGQHINKTDSAIRMVHKPTGIVATCQSERSQIQNREKALQILKSRLYQLEIEEQEKKIRELKGEQSANEWGSQIRSYVLHPYTMVKDVRTGQETSQAQSVLDGDLDDFIFAYLKSQVA</sequence>
<dbReference type="Proteomes" id="UP000069771">
    <property type="component" value="Chromosome"/>
</dbReference>
<dbReference type="AlphaFoldDB" id="A0A140DXB3"/>
<dbReference type="PANTHER" id="PTHR43116:SF3">
    <property type="entry name" value="CLASS I PEPTIDE CHAIN RELEASE FACTOR"/>
    <property type="match status" value="1"/>
</dbReference>
<evidence type="ECO:0000256" key="5">
    <source>
        <dbReference type="HAMAP-Rule" id="MF_00094"/>
    </source>
</evidence>
<feature type="coiled-coil region" evidence="7">
    <location>
        <begin position="280"/>
        <end position="312"/>
    </location>
</feature>
<dbReference type="Pfam" id="PF03462">
    <property type="entry name" value="PCRF"/>
    <property type="match status" value="1"/>
</dbReference>
<protein>
    <recommendedName>
        <fullName evidence="5 6">Peptide chain release factor 2</fullName>
        <shortName evidence="5">RF-2</shortName>
    </recommendedName>
</protein>
<keyword evidence="3 5" id="KW-0488">Methylation</keyword>
<accession>A0A140DXB3</accession>
<dbReference type="PATRIC" id="fig|1702221.3.peg.2095"/>
<dbReference type="RefSeq" id="WP_082743354.1">
    <property type="nucleotide sequence ID" value="NZ_CAJTBG010000050.1"/>
</dbReference>
<evidence type="ECO:0000256" key="1">
    <source>
        <dbReference type="ARBA" id="ARBA00002613"/>
    </source>
</evidence>
<evidence type="ECO:0000256" key="3">
    <source>
        <dbReference type="ARBA" id="ARBA00022481"/>
    </source>
</evidence>
<dbReference type="NCBIfam" id="TIGR00020">
    <property type="entry name" value="prfB"/>
    <property type="match status" value="1"/>
</dbReference>
<dbReference type="PROSITE" id="PS00745">
    <property type="entry name" value="RF_PROK_I"/>
    <property type="match status" value="1"/>
</dbReference>
<dbReference type="OrthoDB" id="9806673at2"/>
<reference evidence="9 10" key="1">
    <citation type="journal article" date="2016" name="Gut Pathog.">
        <title>Whole genome sequencing of "Faecalibaculum rodentium" ALO17, isolated from C57BL/6J laboratory mouse feces.</title>
        <authorList>
            <person name="Lim S."/>
            <person name="Chang D.H."/>
            <person name="Ahn S."/>
            <person name="Kim B.C."/>
        </authorList>
    </citation>
    <scope>NUCLEOTIDE SEQUENCE [LARGE SCALE GENOMIC DNA]</scope>
    <source>
        <strain evidence="9 10">Alo17</strain>
    </source>
</reference>
<comment type="similarity">
    <text evidence="2 5">Belongs to the prokaryotic/mitochondrial release factor family.</text>
</comment>
<keyword evidence="4 5" id="KW-0648">Protein biosynthesis</keyword>
<feature type="coiled-coil region" evidence="7">
    <location>
        <begin position="62"/>
        <end position="115"/>
    </location>
</feature>
<organism evidence="9 10">
    <name type="scientific">Faecalibaculum rodentium</name>
    <dbReference type="NCBI Taxonomy" id="1702221"/>
    <lineage>
        <taxon>Bacteria</taxon>
        <taxon>Bacillati</taxon>
        <taxon>Bacillota</taxon>
        <taxon>Erysipelotrichia</taxon>
        <taxon>Erysipelotrichales</taxon>
        <taxon>Erysipelotrichaceae</taxon>
        <taxon>Faecalibaculum</taxon>
    </lineage>
</organism>
<dbReference type="InterPro" id="IPR045853">
    <property type="entry name" value="Pep_chain_release_fac_I_sf"/>
</dbReference>
<dbReference type="InterPro" id="IPR000352">
    <property type="entry name" value="Pep_chain_release_fac_I"/>
</dbReference>
<dbReference type="EMBL" id="CP011391">
    <property type="protein sequence ID" value="AMK55290.1"/>
    <property type="molecule type" value="Genomic_DNA"/>
</dbReference>
<evidence type="ECO:0000259" key="8">
    <source>
        <dbReference type="PROSITE" id="PS00745"/>
    </source>
</evidence>
<dbReference type="InterPro" id="IPR005139">
    <property type="entry name" value="PCRF"/>
</dbReference>
<keyword evidence="7" id="KW-0175">Coiled coil</keyword>
<dbReference type="Gene3D" id="3.30.160.20">
    <property type="match status" value="1"/>
</dbReference>
<comment type="subcellular location">
    <subcellularLocation>
        <location evidence="5">Cytoplasm</location>
    </subcellularLocation>
</comment>
<dbReference type="Gene3D" id="1.20.58.410">
    <property type="entry name" value="Release factor"/>
    <property type="match status" value="1"/>
</dbReference>
<dbReference type="SUPFAM" id="SSF75620">
    <property type="entry name" value="Release factor"/>
    <property type="match status" value="1"/>
</dbReference>
<feature type="modified residue" description="N5-methylglutamine" evidence="5">
    <location>
        <position position="251"/>
    </location>
</feature>
<name>A0A140DXB3_9FIRM</name>
<keyword evidence="10" id="KW-1185">Reference proteome</keyword>
<dbReference type="FunFam" id="3.30.160.20:FF:000004">
    <property type="entry name" value="Peptide chain release factor 1"/>
    <property type="match status" value="1"/>
</dbReference>
<gene>
    <name evidence="5" type="primary">prfB</name>
    <name evidence="9" type="ORF">AALO17_21560</name>
</gene>
<evidence type="ECO:0000256" key="2">
    <source>
        <dbReference type="ARBA" id="ARBA00010835"/>
    </source>
</evidence>
<dbReference type="GO" id="GO:0016149">
    <property type="term" value="F:translation release factor activity, codon specific"/>
    <property type="evidence" value="ECO:0007669"/>
    <property type="project" value="UniProtKB-UniRule"/>
</dbReference>
<dbReference type="GeneID" id="78478740"/>
<evidence type="ECO:0000256" key="6">
    <source>
        <dbReference type="NCBIfam" id="TIGR00020"/>
    </source>
</evidence>